<accession>A0A7C8L6I0</accession>
<keyword evidence="3" id="KW-1185">Reference proteome</keyword>
<gene>
    <name evidence="2" type="ORF">F9U64_00825</name>
</gene>
<comment type="caution">
    <text evidence="2">The sequence shown here is derived from an EMBL/GenBank/DDBJ whole genome shotgun (WGS) entry which is preliminary data.</text>
</comment>
<reference evidence="2 3" key="1">
    <citation type="submission" date="2019-10" db="EMBL/GenBank/DDBJ databases">
        <title>Gracilibacillus sp. nov. isolated from rice seeds.</title>
        <authorList>
            <person name="He S."/>
        </authorList>
    </citation>
    <scope>NUCLEOTIDE SEQUENCE [LARGE SCALE GENOMIC DNA]</scope>
    <source>
        <strain evidence="2 3">TD8</strain>
    </source>
</reference>
<evidence type="ECO:0000313" key="2">
    <source>
        <dbReference type="EMBL" id="KAB8139395.1"/>
    </source>
</evidence>
<name>A0A7C8L6I0_9BACI</name>
<organism evidence="2 3">
    <name type="scientific">Gracilibacillus oryzae</name>
    <dbReference type="NCBI Taxonomy" id="1672701"/>
    <lineage>
        <taxon>Bacteria</taxon>
        <taxon>Bacillati</taxon>
        <taxon>Bacillota</taxon>
        <taxon>Bacilli</taxon>
        <taxon>Bacillales</taxon>
        <taxon>Bacillaceae</taxon>
        <taxon>Gracilibacillus</taxon>
    </lineage>
</organism>
<dbReference type="OrthoDB" id="2617663at2"/>
<dbReference type="EMBL" id="WEID01000004">
    <property type="protein sequence ID" value="KAB8139395.1"/>
    <property type="molecule type" value="Genomic_DNA"/>
</dbReference>
<proteinExistence type="predicted"/>
<evidence type="ECO:0000313" key="3">
    <source>
        <dbReference type="Proteomes" id="UP000480246"/>
    </source>
</evidence>
<keyword evidence="2" id="KW-0808">Transferase</keyword>
<dbReference type="AlphaFoldDB" id="A0A7C8L6I0"/>
<feature type="region of interest" description="Disordered" evidence="1">
    <location>
        <begin position="1"/>
        <end position="26"/>
    </location>
</feature>
<evidence type="ECO:0000256" key="1">
    <source>
        <dbReference type="SAM" id="MobiDB-lite"/>
    </source>
</evidence>
<sequence>METNHAKDVSRKKHKGKGRHRGAQTFRRGRALDFRERLYIKRDTLKKQLEASEYKEIRQIIIGELKAVELIIEEFTKQFELHELENVSDRKEEDPAGE</sequence>
<keyword evidence="2" id="KW-0418">Kinase</keyword>
<dbReference type="Proteomes" id="UP000480246">
    <property type="component" value="Unassembled WGS sequence"/>
</dbReference>
<feature type="compositionally biased region" description="Basic residues" evidence="1">
    <location>
        <begin position="10"/>
        <end position="22"/>
    </location>
</feature>
<dbReference type="GO" id="GO:0016301">
    <property type="term" value="F:kinase activity"/>
    <property type="evidence" value="ECO:0007669"/>
    <property type="project" value="UniProtKB-KW"/>
</dbReference>
<protein>
    <submittedName>
        <fullName evidence="2">2-keto-3-deoxygluconate kinase</fullName>
    </submittedName>
</protein>